<feature type="transmembrane region" description="Helical" evidence="1">
    <location>
        <begin position="34"/>
        <end position="53"/>
    </location>
</feature>
<accession>A0A8E2J7P6</accession>
<dbReference type="EMBL" id="KV747611">
    <property type="protein sequence ID" value="OCK72665.1"/>
    <property type="molecule type" value="Genomic_DNA"/>
</dbReference>
<sequence length="55" mass="6176">MSPRLSFAIVYILYFYLAGAGVMPNLTVTAVVPLYAHPLYYLLTIVITTTLPYSY</sequence>
<name>A0A8E2J7P6_9PEZI</name>
<evidence type="ECO:0000313" key="3">
    <source>
        <dbReference type="Proteomes" id="UP000250266"/>
    </source>
</evidence>
<keyword evidence="3" id="KW-1185">Reference proteome</keyword>
<gene>
    <name evidence="2" type="ORF">K432DRAFT_412252</name>
</gene>
<proteinExistence type="predicted"/>
<keyword evidence="1" id="KW-0812">Transmembrane</keyword>
<feature type="transmembrane region" description="Helical" evidence="1">
    <location>
        <begin position="7"/>
        <end position="28"/>
    </location>
</feature>
<evidence type="ECO:0000313" key="2">
    <source>
        <dbReference type="EMBL" id="OCK72665.1"/>
    </source>
</evidence>
<reference evidence="2 3" key="1">
    <citation type="journal article" date="2016" name="Nat. Commun.">
        <title>Ectomycorrhizal ecology is imprinted in the genome of the dominant symbiotic fungus Cenococcum geophilum.</title>
        <authorList>
            <consortium name="DOE Joint Genome Institute"/>
            <person name="Peter M."/>
            <person name="Kohler A."/>
            <person name="Ohm R.A."/>
            <person name="Kuo A."/>
            <person name="Krutzmann J."/>
            <person name="Morin E."/>
            <person name="Arend M."/>
            <person name="Barry K.W."/>
            <person name="Binder M."/>
            <person name="Choi C."/>
            <person name="Clum A."/>
            <person name="Copeland A."/>
            <person name="Grisel N."/>
            <person name="Haridas S."/>
            <person name="Kipfer T."/>
            <person name="LaButti K."/>
            <person name="Lindquist E."/>
            <person name="Lipzen A."/>
            <person name="Maire R."/>
            <person name="Meier B."/>
            <person name="Mihaltcheva S."/>
            <person name="Molinier V."/>
            <person name="Murat C."/>
            <person name="Poggeler S."/>
            <person name="Quandt C.A."/>
            <person name="Sperisen C."/>
            <person name="Tritt A."/>
            <person name="Tisserant E."/>
            <person name="Crous P.W."/>
            <person name="Henrissat B."/>
            <person name="Nehls U."/>
            <person name="Egli S."/>
            <person name="Spatafora J.W."/>
            <person name="Grigoriev I.V."/>
            <person name="Martin F.M."/>
        </authorList>
    </citation>
    <scope>NUCLEOTIDE SEQUENCE [LARGE SCALE GENOMIC DNA]</scope>
    <source>
        <strain evidence="2 3">CBS 459.81</strain>
    </source>
</reference>
<keyword evidence="1" id="KW-0472">Membrane</keyword>
<keyword evidence="1" id="KW-1133">Transmembrane helix</keyword>
<dbReference type="Proteomes" id="UP000250266">
    <property type="component" value="Unassembled WGS sequence"/>
</dbReference>
<organism evidence="2 3">
    <name type="scientific">Lepidopterella palustris CBS 459.81</name>
    <dbReference type="NCBI Taxonomy" id="1314670"/>
    <lineage>
        <taxon>Eukaryota</taxon>
        <taxon>Fungi</taxon>
        <taxon>Dikarya</taxon>
        <taxon>Ascomycota</taxon>
        <taxon>Pezizomycotina</taxon>
        <taxon>Dothideomycetes</taxon>
        <taxon>Pleosporomycetidae</taxon>
        <taxon>Mytilinidiales</taxon>
        <taxon>Argynnaceae</taxon>
        <taxon>Lepidopterella</taxon>
    </lineage>
</organism>
<protein>
    <submittedName>
        <fullName evidence="2">Uncharacterized protein</fullName>
    </submittedName>
</protein>
<evidence type="ECO:0000256" key="1">
    <source>
        <dbReference type="SAM" id="Phobius"/>
    </source>
</evidence>
<dbReference type="AlphaFoldDB" id="A0A8E2J7P6"/>